<comment type="caution">
    <text evidence="2">The sequence shown here is derived from an EMBL/GenBank/DDBJ whole genome shotgun (WGS) entry which is preliminary data.</text>
</comment>
<name>A0A2J7QN36_9NEOP</name>
<dbReference type="OrthoDB" id="10051975at2759"/>
<organism evidence="2 3">
    <name type="scientific">Cryptotermes secundus</name>
    <dbReference type="NCBI Taxonomy" id="105785"/>
    <lineage>
        <taxon>Eukaryota</taxon>
        <taxon>Metazoa</taxon>
        <taxon>Ecdysozoa</taxon>
        <taxon>Arthropoda</taxon>
        <taxon>Hexapoda</taxon>
        <taxon>Insecta</taxon>
        <taxon>Pterygota</taxon>
        <taxon>Neoptera</taxon>
        <taxon>Polyneoptera</taxon>
        <taxon>Dictyoptera</taxon>
        <taxon>Blattodea</taxon>
        <taxon>Blattoidea</taxon>
        <taxon>Termitoidae</taxon>
        <taxon>Kalotermitidae</taxon>
        <taxon>Cryptotermitinae</taxon>
        <taxon>Cryptotermes</taxon>
    </lineage>
</organism>
<dbReference type="InterPro" id="IPR006578">
    <property type="entry name" value="MADF-dom"/>
</dbReference>
<evidence type="ECO:0000313" key="3">
    <source>
        <dbReference type="Proteomes" id="UP000235965"/>
    </source>
</evidence>
<dbReference type="InParanoid" id="A0A2J7QN36"/>
<dbReference type="EMBL" id="NEVH01013201">
    <property type="protein sequence ID" value="PNF29987.1"/>
    <property type="molecule type" value="Genomic_DNA"/>
</dbReference>
<feature type="domain" description="MADF" evidence="1">
    <location>
        <begin position="1"/>
        <end position="87"/>
    </location>
</feature>
<dbReference type="PANTHER" id="PTHR21505:SF12">
    <property type="entry name" value="MADF DOMAIN-CONTAINING PROTEIN-RELATED"/>
    <property type="match status" value="1"/>
</dbReference>
<dbReference type="AlphaFoldDB" id="A0A2J7QN36"/>
<protein>
    <recommendedName>
        <fullName evidence="1">MADF domain-containing protein</fullName>
    </recommendedName>
</protein>
<dbReference type="Proteomes" id="UP000235965">
    <property type="component" value="Unassembled WGS sequence"/>
</dbReference>
<keyword evidence="3" id="KW-1185">Reference proteome</keyword>
<sequence length="95" mass="11177">QLYKSKAVLWNSKSANCRNKIIREDAWKDKGDEMKMAVQDLKNKMTTLLASYRREKSRIKESHITGTVYVSKWFALSEFNFMTDKNTPHFIVDTL</sequence>
<proteinExistence type="predicted"/>
<accession>A0A2J7QN36</accession>
<evidence type="ECO:0000313" key="2">
    <source>
        <dbReference type="EMBL" id="PNF29987.1"/>
    </source>
</evidence>
<dbReference type="PROSITE" id="PS51029">
    <property type="entry name" value="MADF"/>
    <property type="match status" value="1"/>
</dbReference>
<dbReference type="PANTHER" id="PTHR21505">
    <property type="entry name" value="MADF DOMAIN-CONTAINING PROTEIN-RELATED"/>
    <property type="match status" value="1"/>
</dbReference>
<reference evidence="2 3" key="1">
    <citation type="submission" date="2017-12" db="EMBL/GenBank/DDBJ databases">
        <title>Hemimetabolous genomes reveal molecular basis of termite eusociality.</title>
        <authorList>
            <person name="Harrison M.C."/>
            <person name="Jongepier E."/>
            <person name="Robertson H.M."/>
            <person name="Arning N."/>
            <person name="Bitard-Feildel T."/>
            <person name="Chao H."/>
            <person name="Childers C.P."/>
            <person name="Dinh H."/>
            <person name="Doddapaneni H."/>
            <person name="Dugan S."/>
            <person name="Gowin J."/>
            <person name="Greiner C."/>
            <person name="Han Y."/>
            <person name="Hu H."/>
            <person name="Hughes D.S.T."/>
            <person name="Huylmans A.-K."/>
            <person name="Kemena C."/>
            <person name="Kremer L.P.M."/>
            <person name="Lee S.L."/>
            <person name="Lopez-Ezquerra A."/>
            <person name="Mallet L."/>
            <person name="Monroy-Kuhn J.M."/>
            <person name="Moser A."/>
            <person name="Murali S.C."/>
            <person name="Muzny D.M."/>
            <person name="Otani S."/>
            <person name="Piulachs M.-D."/>
            <person name="Poelchau M."/>
            <person name="Qu J."/>
            <person name="Schaub F."/>
            <person name="Wada-Katsumata A."/>
            <person name="Worley K.C."/>
            <person name="Xie Q."/>
            <person name="Ylla G."/>
            <person name="Poulsen M."/>
            <person name="Gibbs R.A."/>
            <person name="Schal C."/>
            <person name="Richards S."/>
            <person name="Belles X."/>
            <person name="Korb J."/>
            <person name="Bornberg-Bauer E."/>
        </authorList>
    </citation>
    <scope>NUCLEOTIDE SEQUENCE [LARGE SCALE GENOMIC DNA]</scope>
    <source>
        <tissue evidence="2">Whole body</tissue>
    </source>
</reference>
<evidence type="ECO:0000259" key="1">
    <source>
        <dbReference type="PROSITE" id="PS51029"/>
    </source>
</evidence>
<gene>
    <name evidence="2" type="ORF">B7P43_G06964</name>
</gene>
<feature type="non-terminal residue" evidence="2">
    <location>
        <position position="1"/>
    </location>
</feature>
<dbReference type="Pfam" id="PF10545">
    <property type="entry name" value="MADF_DNA_bdg"/>
    <property type="match status" value="1"/>
</dbReference>
<dbReference type="SMART" id="SM00595">
    <property type="entry name" value="MADF"/>
    <property type="match status" value="1"/>
</dbReference>